<keyword evidence="5" id="KW-1185">Reference proteome</keyword>
<sequence length="215" mass="24955">MADKMDRRQQRTKQLLYDALMSLIEEKGLEHVTVTDIANRAEVNRGTFYLHYQDVPDMVQQLKEAVFEQMRTIIVRIDPQQSIQYANKNEPYPVIIELFEELGKHADFYRVMLGPKGDLSYAIQLRKLISKNVYEKFNYLPRSNGLPVPIDYMIAFVSSANLGMIMHWFESGMSLTPREMGAMMTNIINFGPLTTFGLRDLPVRSPEDHEQMKET</sequence>
<dbReference type="PROSITE" id="PS50977">
    <property type="entry name" value="HTH_TETR_2"/>
    <property type="match status" value="1"/>
</dbReference>
<dbReference type="GO" id="GO:0003677">
    <property type="term" value="F:DNA binding"/>
    <property type="evidence" value="ECO:0007669"/>
    <property type="project" value="UniProtKB-UniRule"/>
</dbReference>
<proteinExistence type="predicted"/>
<evidence type="ECO:0000259" key="3">
    <source>
        <dbReference type="PROSITE" id="PS50977"/>
    </source>
</evidence>
<evidence type="ECO:0000256" key="2">
    <source>
        <dbReference type="PROSITE-ProRule" id="PRU00335"/>
    </source>
</evidence>
<dbReference type="eggNOG" id="COG1309">
    <property type="taxonomic scope" value="Bacteria"/>
</dbReference>
<dbReference type="STRING" id="717606.PaecuDRAFT_4588"/>
<protein>
    <submittedName>
        <fullName evidence="4">Transcriptional regulator, TetR family</fullName>
    </submittedName>
</protein>
<dbReference type="Pfam" id="PF00440">
    <property type="entry name" value="TetR_N"/>
    <property type="match status" value="1"/>
</dbReference>
<feature type="DNA-binding region" description="H-T-H motif" evidence="2">
    <location>
        <begin position="33"/>
        <end position="52"/>
    </location>
</feature>
<dbReference type="AlphaFoldDB" id="E0IFZ7"/>
<organism evidence="4 5">
    <name type="scientific">Paenibacillus curdlanolyticus YK9</name>
    <dbReference type="NCBI Taxonomy" id="717606"/>
    <lineage>
        <taxon>Bacteria</taxon>
        <taxon>Bacillati</taxon>
        <taxon>Bacillota</taxon>
        <taxon>Bacilli</taxon>
        <taxon>Bacillales</taxon>
        <taxon>Paenibacillaceae</taxon>
        <taxon>Paenibacillus</taxon>
    </lineage>
</organism>
<dbReference type="Pfam" id="PF14278">
    <property type="entry name" value="TetR_C_8"/>
    <property type="match status" value="1"/>
</dbReference>
<dbReference type="InterPro" id="IPR001647">
    <property type="entry name" value="HTH_TetR"/>
</dbReference>
<dbReference type="InterPro" id="IPR039532">
    <property type="entry name" value="TetR_C_Firmicutes"/>
</dbReference>
<evidence type="ECO:0000313" key="5">
    <source>
        <dbReference type="Proteomes" id="UP000005387"/>
    </source>
</evidence>
<feature type="domain" description="HTH tetR-type" evidence="3">
    <location>
        <begin position="10"/>
        <end position="70"/>
    </location>
</feature>
<dbReference type="Gene3D" id="1.10.357.10">
    <property type="entry name" value="Tetracycline Repressor, domain 2"/>
    <property type="match status" value="1"/>
</dbReference>
<reference evidence="4 5" key="1">
    <citation type="submission" date="2010-07" db="EMBL/GenBank/DDBJ databases">
        <title>The draft genome of Paenibacillus curdlanolyticus YK9.</title>
        <authorList>
            <consortium name="US DOE Joint Genome Institute (JGI-PGF)"/>
            <person name="Lucas S."/>
            <person name="Copeland A."/>
            <person name="Lapidus A."/>
            <person name="Cheng J.-F."/>
            <person name="Bruce D."/>
            <person name="Goodwin L."/>
            <person name="Pitluck S."/>
            <person name="Land M.L."/>
            <person name="Hauser L."/>
            <person name="Chang Y.-J."/>
            <person name="Jeffries C."/>
            <person name="Anderson I.J."/>
            <person name="Johnson E."/>
            <person name="Loganathan U."/>
            <person name="Mulhopadhyay B."/>
            <person name="Kyrpides N."/>
            <person name="Woyke T.J."/>
        </authorList>
    </citation>
    <scope>NUCLEOTIDE SEQUENCE [LARGE SCALE GENOMIC DNA]</scope>
    <source>
        <strain evidence="4 5">YK9</strain>
    </source>
</reference>
<dbReference type="SUPFAM" id="SSF46689">
    <property type="entry name" value="Homeodomain-like"/>
    <property type="match status" value="1"/>
</dbReference>
<dbReference type="InterPro" id="IPR050624">
    <property type="entry name" value="HTH-type_Tx_Regulator"/>
</dbReference>
<name>E0IFZ7_9BACL</name>
<dbReference type="PANTHER" id="PTHR43479">
    <property type="entry name" value="ACREF/ENVCD OPERON REPRESSOR-RELATED"/>
    <property type="match status" value="1"/>
</dbReference>
<dbReference type="RefSeq" id="WP_006040569.1">
    <property type="nucleotide sequence ID" value="NZ_AEDD01000015.1"/>
</dbReference>
<dbReference type="InterPro" id="IPR009057">
    <property type="entry name" value="Homeodomain-like_sf"/>
</dbReference>
<accession>E0IFZ7</accession>
<evidence type="ECO:0000313" key="4">
    <source>
        <dbReference type="EMBL" id="EFM08577.1"/>
    </source>
</evidence>
<dbReference type="Proteomes" id="UP000005387">
    <property type="component" value="Unassembled WGS sequence"/>
</dbReference>
<evidence type="ECO:0000256" key="1">
    <source>
        <dbReference type="ARBA" id="ARBA00023125"/>
    </source>
</evidence>
<dbReference type="EMBL" id="AEDD01000015">
    <property type="protein sequence ID" value="EFM08577.1"/>
    <property type="molecule type" value="Genomic_DNA"/>
</dbReference>
<keyword evidence="1 2" id="KW-0238">DNA-binding</keyword>
<dbReference type="PANTHER" id="PTHR43479:SF23">
    <property type="entry name" value="HTH TETR-TYPE DOMAIN-CONTAINING PROTEIN"/>
    <property type="match status" value="1"/>
</dbReference>
<gene>
    <name evidence="4" type="ORF">PaecuDRAFT_4588</name>
</gene>
<dbReference type="OrthoDB" id="9810250at2"/>